<gene>
    <name evidence="4" type="ORF">J0M35_04390</name>
</gene>
<dbReference type="Proteomes" id="UP000664277">
    <property type="component" value="Unassembled WGS sequence"/>
</dbReference>
<evidence type="ECO:0000256" key="1">
    <source>
        <dbReference type="ARBA" id="ARBA00022679"/>
    </source>
</evidence>
<dbReference type="InterPro" id="IPR000182">
    <property type="entry name" value="GNAT_dom"/>
</dbReference>
<dbReference type="EMBL" id="JAFLCK010000004">
    <property type="protein sequence ID" value="MBN8659576.1"/>
    <property type="molecule type" value="Genomic_DNA"/>
</dbReference>
<organism evidence="4 5">
    <name type="scientific">Candidatus Obscuribacter phosphatis</name>
    <dbReference type="NCBI Taxonomy" id="1906157"/>
    <lineage>
        <taxon>Bacteria</taxon>
        <taxon>Bacillati</taxon>
        <taxon>Candidatus Melainabacteria</taxon>
        <taxon>Candidatus Obscuribacterales</taxon>
        <taxon>Candidatus Obscuribacteraceae</taxon>
        <taxon>Candidatus Obscuribacter</taxon>
    </lineage>
</organism>
<accession>A0A8J7PBC6</accession>
<keyword evidence="1" id="KW-0808">Transferase</keyword>
<name>A0A8J7PBC6_9BACT</name>
<evidence type="ECO:0000259" key="3">
    <source>
        <dbReference type="PROSITE" id="PS51186"/>
    </source>
</evidence>
<evidence type="ECO:0000313" key="5">
    <source>
        <dbReference type="Proteomes" id="UP000664277"/>
    </source>
</evidence>
<dbReference type="PROSITE" id="PS51186">
    <property type="entry name" value="GNAT"/>
    <property type="match status" value="1"/>
</dbReference>
<proteinExistence type="predicted"/>
<dbReference type="PANTHER" id="PTHR43072">
    <property type="entry name" value="N-ACETYLTRANSFERASE"/>
    <property type="match status" value="1"/>
</dbReference>
<protein>
    <submittedName>
        <fullName evidence="4">N-acetyltransferase</fullName>
    </submittedName>
</protein>
<dbReference type="AlphaFoldDB" id="A0A8J7PBC6"/>
<dbReference type="Pfam" id="PF13420">
    <property type="entry name" value="Acetyltransf_4"/>
    <property type="match status" value="1"/>
</dbReference>
<evidence type="ECO:0000313" key="4">
    <source>
        <dbReference type="EMBL" id="MBN8659576.1"/>
    </source>
</evidence>
<sequence length="187" mass="21231">MTDSSLPLNSVEVLKDLVLRTAEHRDLTAISSLYNFYVKSSTATFACVEETLEERTSWFQAHVDDKKPVYVADLHGRVLGFASLSSYSNRCGYKDTCEISIYIDPVCVSRGIGKSLLDRLLEDCRRQYHVALALICSENEHSLRLFRSRGFEEVGKLRQVGYKFDRFLDVSILELICRGSRFSSTAP</sequence>
<dbReference type="InterPro" id="IPR016181">
    <property type="entry name" value="Acyl_CoA_acyltransferase"/>
</dbReference>
<dbReference type="GO" id="GO:0016747">
    <property type="term" value="F:acyltransferase activity, transferring groups other than amino-acyl groups"/>
    <property type="evidence" value="ECO:0007669"/>
    <property type="project" value="InterPro"/>
</dbReference>
<dbReference type="PANTHER" id="PTHR43072:SF23">
    <property type="entry name" value="UPF0039 PROTEIN C11D3.02C"/>
    <property type="match status" value="1"/>
</dbReference>
<feature type="domain" description="N-acetyltransferase" evidence="3">
    <location>
        <begin position="17"/>
        <end position="169"/>
    </location>
</feature>
<dbReference type="CDD" id="cd04301">
    <property type="entry name" value="NAT_SF"/>
    <property type="match status" value="1"/>
</dbReference>
<keyword evidence="2" id="KW-0012">Acyltransferase</keyword>
<comment type="caution">
    <text evidence="4">The sequence shown here is derived from an EMBL/GenBank/DDBJ whole genome shotgun (WGS) entry which is preliminary data.</text>
</comment>
<dbReference type="Gene3D" id="3.40.630.30">
    <property type="match status" value="1"/>
</dbReference>
<reference evidence="4" key="1">
    <citation type="submission" date="2021-02" db="EMBL/GenBank/DDBJ databases">
        <title>Genome-Resolved Metagenomics of a Microbial Community Performing Photosynthetic Biological Nutrient Removal.</title>
        <authorList>
            <person name="Mcdaniel E.A."/>
        </authorList>
    </citation>
    <scope>NUCLEOTIDE SEQUENCE</scope>
    <source>
        <strain evidence="4">UWPOB_OBS1</strain>
    </source>
</reference>
<evidence type="ECO:0000256" key="2">
    <source>
        <dbReference type="ARBA" id="ARBA00023315"/>
    </source>
</evidence>
<dbReference type="SUPFAM" id="SSF55729">
    <property type="entry name" value="Acyl-CoA N-acyltransferases (Nat)"/>
    <property type="match status" value="1"/>
</dbReference>